<gene>
    <name evidence="2" type="ORF">OS493_039711</name>
</gene>
<comment type="caution">
    <text evidence="2">The sequence shown here is derived from an EMBL/GenBank/DDBJ whole genome shotgun (WGS) entry which is preliminary data.</text>
</comment>
<reference evidence="2" key="1">
    <citation type="submission" date="2023-01" db="EMBL/GenBank/DDBJ databases">
        <title>Genome assembly of the deep-sea coral Lophelia pertusa.</title>
        <authorList>
            <person name="Herrera S."/>
            <person name="Cordes E."/>
        </authorList>
    </citation>
    <scope>NUCLEOTIDE SEQUENCE</scope>
    <source>
        <strain evidence="2">USNM1676648</strain>
        <tissue evidence="2">Polyp</tissue>
    </source>
</reference>
<dbReference type="AlphaFoldDB" id="A0A9X0D6C4"/>
<dbReference type="EMBL" id="MU825628">
    <property type="protein sequence ID" value="KAJ7388121.1"/>
    <property type="molecule type" value="Genomic_DNA"/>
</dbReference>
<dbReference type="OrthoDB" id="347018at2759"/>
<evidence type="ECO:0000313" key="2">
    <source>
        <dbReference type="EMBL" id="KAJ7388121.1"/>
    </source>
</evidence>
<evidence type="ECO:0000259" key="1">
    <source>
        <dbReference type="Pfam" id="PF01018"/>
    </source>
</evidence>
<dbReference type="SUPFAM" id="SSF82051">
    <property type="entry name" value="Obg GTP-binding protein N-terminal domain"/>
    <property type="match status" value="1"/>
</dbReference>
<dbReference type="Pfam" id="PF01018">
    <property type="entry name" value="GTP1_OBG"/>
    <property type="match status" value="1"/>
</dbReference>
<keyword evidence="3" id="KW-1185">Reference proteome</keyword>
<feature type="domain" description="Obg" evidence="1">
    <location>
        <begin position="35"/>
        <end position="70"/>
    </location>
</feature>
<protein>
    <recommendedName>
        <fullName evidence="1">Obg domain-containing protein</fullName>
    </recommendedName>
</protein>
<accession>A0A9X0D6C4</accession>
<dbReference type="InterPro" id="IPR006169">
    <property type="entry name" value="GTP1_OBG_dom"/>
</dbReference>
<dbReference type="Proteomes" id="UP001163046">
    <property type="component" value="Unassembled WGS sequence"/>
</dbReference>
<feature type="non-terminal residue" evidence="2">
    <location>
        <position position="1"/>
    </location>
</feature>
<sequence>MNVRWCATNISRWFSSKADKDVNGELLFLVNVDLRYQPKAGPDGGDGGRGGVFVLIADYSVKEFAHLPKHIKLRMVEQVPLGTVVKAHGHVIADMTAEGETFVASREVW</sequence>
<proteinExistence type="predicted"/>
<organism evidence="2 3">
    <name type="scientific">Desmophyllum pertusum</name>
    <dbReference type="NCBI Taxonomy" id="174260"/>
    <lineage>
        <taxon>Eukaryota</taxon>
        <taxon>Metazoa</taxon>
        <taxon>Cnidaria</taxon>
        <taxon>Anthozoa</taxon>
        <taxon>Hexacorallia</taxon>
        <taxon>Scleractinia</taxon>
        <taxon>Caryophylliina</taxon>
        <taxon>Caryophylliidae</taxon>
        <taxon>Desmophyllum</taxon>
    </lineage>
</organism>
<evidence type="ECO:0000313" key="3">
    <source>
        <dbReference type="Proteomes" id="UP001163046"/>
    </source>
</evidence>
<name>A0A9X0D6C4_9CNID</name>
<dbReference type="InterPro" id="IPR036726">
    <property type="entry name" value="GTP1_OBG_dom_sf"/>
</dbReference>
<dbReference type="Gene3D" id="2.70.210.12">
    <property type="entry name" value="GTP1/OBG domain"/>
    <property type="match status" value="1"/>
</dbReference>